<organism evidence="5 6">
    <name type="scientific">Hibiscus syriacus</name>
    <name type="common">Rose of Sharon</name>
    <dbReference type="NCBI Taxonomy" id="106335"/>
    <lineage>
        <taxon>Eukaryota</taxon>
        <taxon>Viridiplantae</taxon>
        <taxon>Streptophyta</taxon>
        <taxon>Embryophyta</taxon>
        <taxon>Tracheophyta</taxon>
        <taxon>Spermatophyta</taxon>
        <taxon>Magnoliopsida</taxon>
        <taxon>eudicotyledons</taxon>
        <taxon>Gunneridae</taxon>
        <taxon>Pentapetalae</taxon>
        <taxon>rosids</taxon>
        <taxon>malvids</taxon>
        <taxon>Malvales</taxon>
        <taxon>Malvaceae</taxon>
        <taxon>Malvoideae</taxon>
        <taxon>Hibiscus</taxon>
    </lineage>
</organism>
<evidence type="ECO:0000313" key="5">
    <source>
        <dbReference type="EMBL" id="KAE8672400.1"/>
    </source>
</evidence>
<feature type="domain" description="Isopenicillin N synthase-like Fe(2+) 2OG dioxygenase" evidence="4">
    <location>
        <begin position="77"/>
        <end position="135"/>
    </location>
</feature>
<sequence>MPAITPVMAAIAPVIAAIAPAMAAIAPAMAAIASAMAAIASAMAAIVITRADIRELRPAKRLHKQRSREARAAYGNLQVGGLQVLKDGKWLAVNPHPDAFVINMGDQLQALSNGRYKSVWHRAIVNSDKARMGLTMNFSVMPG</sequence>
<gene>
    <name evidence="5" type="ORF">F3Y22_tig00111842pilonHSYRG00101</name>
</gene>
<dbReference type="Pfam" id="PF03171">
    <property type="entry name" value="2OG-FeII_Oxy"/>
    <property type="match status" value="1"/>
</dbReference>
<dbReference type="InterPro" id="IPR050295">
    <property type="entry name" value="Plant_2OG-oxidoreductases"/>
</dbReference>
<evidence type="ECO:0000256" key="2">
    <source>
        <dbReference type="ARBA" id="ARBA00023004"/>
    </source>
</evidence>
<dbReference type="PANTHER" id="PTHR47991">
    <property type="entry name" value="OXOGLUTARATE/IRON-DEPENDENT DIOXYGENASE"/>
    <property type="match status" value="1"/>
</dbReference>
<name>A0A6A2XRC1_HIBSY</name>
<accession>A0A6A2XRC1</accession>
<keyword evidence="2" id="KW-0408">Iron</keyword>
<dbReference type="GO" id="GO:0046872">
    <property type="term" value="F:metal ion binding"/>
    <property type="evidence" value="ECO:0007669"/>
    <property type="project" value="UniProtKB-KW"/>
</dbReference>
<keyword evidence="3" id="KW-0472">Membrane</keyword>
<comment type="caution">
    <text evidence="5">The sequence shown here is derived from an EMBL/GenBank/DDBJ whole genome shotgun (WGS) entry which is preliminary data.</text>
</comment>
<dbReference type="InterPro" id="IPR044861">
    <property type="entry name" value="IPNS-like_FE2OG_OXY"/>
</dbReference>
<keyword evidence="1" id="KW-0479">Metal-binding</keyword>
<protein>
    <recommendedName>
        <fullName evidence="4">Isopenicillin N synthase-like Fe(2+) 2OG dioxygenase domain-containing protein</fullName>
    </recommendedName>
</protein>
<evidence type="ECO:0000259" key="4">
    <source>
        <dbReference type="Pfam" id="PF03171"/>
    </source>
</evidence>
<reference evidence="5" key="1">
    <citation type="submission" date="2019-09" db="EMBL/GenBank/DDBJ databases">
        <title>Draft genome information of white flower Hibiscus syriacus.</title>
        <authorList>
            <person name="Kim Y.-M."/>
        </authorList>
    </citation>
    <scope>NUCLEOTIDE SEQUENCE [LARGE SCALE GENOMIC DNA]</scope>
    <source>
        <strain evidence="5">YM2019G1</strain>
    </source>
</reference>
<keyword evidence="3" id="KW-0812">Transmembrane</keyword>
<evidence type="ECO:0000256" key="1">
    <source>
        <dbReference type="ARBA" id="ARBA00022723"/>
    </source>
</evidence>
<keyword evidence="3" id="KW-1133">Transmembrane helix</keyword>
<dbReference type="AlphaFoldDB" id="A0A6A2XRC1"/>
<dbReference type="EMBL" id="VEPZ02001446">
    <property type="protein sequence ID" value="KAE8672400.1"/>
    <property type="molecule type" value="Genomic_DNA"/>
</dbReference>
<keyword evidence="6" id="KW-1185">Reference proteome</keyword>
<evidence type="ECO:0000313" key="6">
    <source>
        <dbReference type="Proteomes" id="UP000436088"/>
    </source>
</evidence>
<dbReference type="SUPFAM" id="SSF51197">
    <property type="entry name" value="Clavaminate synthase-like"/>
    <property type="match status" value="1"/>
</dbReference>
<proteinExistence type="predicted"/>
<dbReference type="Gene3D" id="2.60.120.330">
    <property type="entry name" value="B-lactam Antibiotic, Isopenicillin N Synthase, Chain"/>
    <property type="match status" value="1"/>
</dbReference>
<dbReference type="InterPro" id="IPR027443">
    <property type="entry name" value="IPNS-like_sf"/>
</dbReference>
<dbReference type="Proteomes" id="UP000436088">
    <property type="component" value="Unassembled WGS sequence"/>
</dbReference>
<evidence type="ECO:0000256" key="3">
    <source>
        <dbReference type="SAM" id="Phobius"/>
    </source>
</evidence>
<feature type="transmembrane region" description="Helical" evidence="3">
    <location>
        <begin position="33"/>
        <end position="53"/>
    </location>
</feature>